<accession>A0A1S7S231</accession>
<reference evidence="1 2" key="1">
    <citation type="submission" date="2016-01" db="EMBL/GenBank/DDBJ databases">
        <authorList>
            <person name="Oliw E.H."/>
        </authorList>
    </citation>
    <scope>NUCLEOTIDE SEQUENCE [LARGE SCALE GENOMIC DNA]</scope>
    <source>
        <strain evidence="1 2">Zutra 3-1</strain>
    </source>
</reference>
<sequence>MWRTAVCQPSKLNDSLLRRWLFRWPARFTPYERIQSDLVERTISETLQEFPEAGDDSMIDVQLLATMRRLTLQEFGVQHIDTDERATSEGPSDLNDDQ</sequence>
<name>A0A1S7S231_9HYPH</name>
<proteinExistence type="predicted"/>
<dbReference type="Proteomes" id="UP000191987">
    <property type="component" value="Unassembled WGS sequence"/>
</dbReference>
<gene>
    <name evidence="1" type="ORF">AGR7C_pAt0023</name>
</gene>
<protein>
    <submittedName>
        <fullName evidence="1">Uncharacterized protein</fullName>
    </submittedName>
</protein>
<evidence type="ECO:0000313" key="2">
    <source>
        <dbReference type="Proteomes" id="UP000191987"/>
    </source>
</evidence>
<dbReference type="AlphaFoldDB" id="A0A1S7S231"/>
<evidence type="ECO:0000313" key="1">
    <source>
        <dbReference type="EMBL" id="CUX61201.1"/>
    </source>
</evidence>
<dbReference type="EMBL" id="FBWG01000049">
    <property type="protein sequence ID" value="CUX61201.1"/>
    <property type="molecule type" value="Genomic_DNA"/>
</dbReference>
<organism evidence="1 2">
    <name type="scientific">Agrobacterium deltaense Zutra 3/1</name>
    <dbReference type="NCBI Taxonomy" id="1183427"/>
    <lineage>
        <taxon>Bacteria</taxon>
        <taxon>Pseudomonadati</taxon>
        <taxon>Pseudomonadota</taxon>
        <taxon>Alphaproteobacteria</taxon>
        <taxon>Hyphomicrobiales</taxon>
        <taxon>Rhizobiaceae</taxon>
        <taxon>Rhizobium/Agrobacterium group</taxon>
        <taxon>Agrobacterium</taxon>
    </lineage>
</organism>